<comment type="caution">
    <text evidence="1">The sequence shown here is derived from an EMBL/GenBank/DDBJ whole genome shotgun (WGS) entry which is preliminary data.</text>
</comment>
<dbReference type="PANTHER" id="PTHR22955:SF77">
    <property type="entry name" value="ASPARTIC PUTATIVE DOMAIN-CONTAINING PROTEIN-RELATED"/>
    <property type="match status" value="1"/>
</dbReference>
<proteinExistence type="predicted"/>
<reference evidence="1 2" key="1">
    <citation type="journal article" date="2024" name="BMC Genomics">
        <title>De novo assembly and annotation of Popillia japonica's genome with initial clues to its potential as an invasive pest.</title>
        <authorList>
            <person name="Cucini C."/>
            <person name="Boschi S."/>
            <person name="Funari R."/>
            <person name="Cardaioli E."/>
            <person name="Iannotti N."/>
            <person name="Marturano G."/>
            <person name="Paoli F."/>
            <person name="Bruttini M."/>
            <person name="Carapelli A."/>
            <person name="Frati F."/>
            <person name="Nardi F."/>
        </authorList>
    </citation>
    <scope>NUCLEOTIDE SEQUENCE [LARGE SCALE GENOMIC DNA]</scope>
    <source>
        <strain evidence="1">DMR45628</strain>
    </source>
</reference>
<name>A0AAW1K058_POPJA</name>
<dbReference type="Proteomes" id="UP001458880">
    <property type="component" value="Unassembled WGS sequence"/>
</dbReference>
<protein>
    <submittedName>
        <fullName evidence="1">Uncharacterized protein</fullName>
    </submittedName>
</protein>
<organism evidence="1 2">
    <name type="scientific">Popillia japonica</name>
    <name type="common">Japanese beetle</name>
    <dbReference type="NCBI Taxonomy" id="7064"/>
    <lineage>
        <taxon>Eukaryota</taxon>
        <taxon>Metazoa</taxon>
        <taxon>Ecdysozoa</taxon>
        <taxon>Arthropoda</taxon>
        <taxon>Hexapoda</taxon>
        <taxon>Insecta</taxon>
        <taxon>Pterygota</taxon>
        <taxon>Neoptera</taxon>
        <taxon>Endopterygota</taxon>
        <taxon>Coleoptera</taxon>
        <taxon>Polyphaga</taxon>
        <taxon>Scarabaeiformia</taxon>
        <taxon>Scarabaeidae</taxon>
        <taxon>Rutelinae</taxon>
        <taxon>Popillia</taxon>
    </lineage>
</organism>
<dbReference type="EMBL" id="JASPKY010000289">
    <property type="protein sequence ID" value="KAK9710721.1"/>
    <property type="molecule type" value="Genomic_DNA"/>
</dbReference>
<evidence type="ECO:0000313" key="2">
    <source>
        <dbReference type="Proteomes" id="UP001458880"/>
    </source>
</evidence>
<evidence type="ECO:0000313" key="1">
    <source>
        <dbReference type="EMBL" id="KAK9710721.1"/>
    </source>
</evidence>
<keyword evidence="2" id="KW-1185">Reference proteome</keyword>
<sequence length="155" mass="17253">MPTKSESRSVGIFFCCIRNINPSADSFIDSYKSLIINNFTFTHSPSANCEVDDTVGALTTLKELLTEKAADVSMPANRIAQIQDLTNGSSWRHVPTSRNAADSLSRGMSAQELIRSELWWKGPEWLAKNFDYWPASVKNGMEALPELRTKFGMAC</sequence>
<dbReference type="AlphaFoldDB" id="A0AAW1K058"/>
<accession>A0AAW1K058</accession>
<gene>
    <name evidence="1" type="ORF">QE152_g25880</name>
</gene>
<dbReference type="PANTHER" id="PTHR22955">
    <property type="entry name" value="RETROTRANSPOSON"/>
    <property type="match status" value="1"/>
</dbReference>